<dbReference type="STRING" id="5217.A0A4Q1BT94"/>
<dbReference type="SUPFAM" id="SSF50978">
    <property type="entry name" value="WD40 repeat-like"/>
    <property type="match status" value="1"/>
</dbReference>
<name>A0A4Q1BT94_TREME</name>
<dbReference type="Pfam" id="PF00400">
    <property type="entry name" value="WD40"/>
    <property type="match status" value="1"/>
</dbReference>
<keyword evidence="4" id="KW-0378">Hydrolase</keyword>
<keyword evidence="9" id="KW-1185">Reference proteome</keyword>
<comment type="caution">
    <text evidence="8">The sequence shown here is derived from an EMBL/GenBank/DDBJ whole genome shotgun (WGS) entry which is preliminary data.</text>
</comment>
<evidence type="ECO:0000313" key="9">
    <source>
        <dbReference type="Proteomes" id="UP000289152"/>
    </source>
</evidence>
<evidence type="ECO:0000256" key="6">
    <source>
        <dbReference type="ARBA" id="ARBA00039131"/>
    </source>
</evidence>
<evidence type="ECO:0000256" key="2">
    <source>
        <dbReference type="ARBA" id="ARBA00022574"/>
    </source>
</evidence>
<dbReference type="Gene3D" id="2.130.10.10">
    <property type="entry name" value="YVTN repeat-like/Quinoprotein amine dehydrogenase"/>
    <property type="match status" value="1"/>
</dbReference>
<dbReference type="InterPro" id="IPR052415">
    <property type="entry name" value="Diphthine_MTase"/>
</dbReference>
<keyword evidence="3" id="KW-0677">Repeat</keyword>
<comment type="similarity">
    <text evidence="5">Belongs to the DPH7 family.</text>
</comment>
<comment type="catalytic activity">
    <reaction evidence="7">
        <text>diphthine methyl ester-[translation elongation factor 2] + H2O = diphthine-[translation elongation factor 2] + methanol + H(+)</text>
        <dbReference type="Rhea" id="RHEA:42656"/>
        <dbReference type="Rhea" id="RHEA-COMP:10172"/>
        <dbReference type="Rhea" id="RHEA-COMP:10173"/>
        <dbReference type="ChEBI" id="CHEBI:15377"/>
        <dbReference type="ChEBI" id="CHEBI:15378"/>
        <dbReference type="ChEBI" id="CHEBI:17790"/>
        <dbReference type="ChEBI" id="CHEBI:79005"/>
        <dbReference type="ChEBI" id="CHEBI:82696"/>
        <dbReference type="EC" id="3.1.1.97"/>
    </reaction>
</comment>
<evidence type="ECO:0000256" key="4">
    <source>
        <dbReference type="ARBA" id="ARBA00022801"/>
    </source>
</evidence>
<accession>A0A4Q1BT94</accession>
<dbReference type="EC" id="3.1.1.97" evidence="6"/>
<evidence type="ECO:0000256" key="3">
    <source>
        <dbReference type="ARBA" id="ARBA00022737"/>
    </source>
</evidence>
<dbReference type="GO" id="GO:0005737">
    <property type="term" value="C:cytoplasm"/>
    <property type="evidence" value="ECO:0007669"/>
    <property type="project" value="TreeGrafter"/>
</dbReference>
<reference evidence="8 9" key="1">
    <citation type="submission" date="2016-06" db="EMBL/GenBank/DDBJ databases">
        <title>Evolution of pathogenesis and genome organization in the Tremellales.</title>
        <authorList>
            <person name="Cuomo C."/>
            <person name="Litvintseva A."/>
            <person name="Heitman J."/>
            <person name="Chen Y."/>
            <person name="Sun S."/>
            <person name="Springer D."/>
            <person name="Dromer F."/>
            <person name="Young S."/>
            <person name="Zeng Q."/>
            <person name="Chapman S."/>
            <person name="Gujja S."/>
            <person name="Saif S."/>
            <person name="Birren B."/>
        </authorList>
    </citation>
    <scope>NUCLEOTIDE SEQUENCE [LARGE SCALE GENOMIC DNA]</scope>
    <source>
        <strain evidence="8 9">ATCC 28783</strain>
    </source>
</reference>
<dbReference type="GO" id="GO:0017183">
    <property type="term" value="P:protein histidyl modification to diphthamide"/>
    <property type="evidence" value="ECO:0007669"/>
    <property type="project" value="TreeGrafter"/>
</dbReference>
<dbReference type="SMART" id="SM00320">
    <property type="entry name" value="WD40"/>
    <property type="match status" value="4"/>
</dbReference>
<dbReference type="VEuPathDB" id="FungiDB:TREMEDRAFT_31124"/>
<comment type="pathway">
    <text evidence="1">Protein modification; peptidyl-diphthamide biosynthesis.</text>
</comment>
<evidence type="ECO:0000256" key="5">
    <source>
        <dbReference type="ARBA" id="ARBA00038092"/>
    </source>
</evidence>
<protein>
    <recommendedName>
        <fullName evidence="6">methylated diphthine methylhydrolase</fullName>
        <ecNumber evidence="6">3.1.1.97</ecNumber>
    </recommendedName>
</protein>
<evidence type="ECO:0000256" key="7">
    <source>
        <dbReference type="ARBA" id="ARBA00047551"/>
    </source>
</evidence>
<dbReference type="InterPro" id="IPR036322">
    <property type="entry name" value="WD40_repeat_dom_sf"/>
</dbReference>
<sequence length="410" mass="46802">MEAAAWYSSPSLSSFDTVYSADSVEFCPQVGYQDILVCGTYQVLEQSTTSPNILIKPDEVNGEVMQNDQREVDGDESYQNEMEKRQTERIGRVYLFRVVDERLVEIQRIETSAVLDMKWAPKISDEPLLAIADAKGCITFYSLLPSYQLVLKDRIQVCEKTTLCLSLDWGPRGLYEGNLIVSLSSGKLERIIGLNGSNWKLNIWNGHDYEPWIVIFDQHDPHTVWSGGDDLFLKKWDLRDTSHPTFISKRFPAGITTLSSSPHNRYLAVGSYDGIIRIYQTHPHSPPTFLAELDVGGGIWRARWFPFPQRKDLILLACMHDGFKVVEFQDSKDLRNGDVEEDSGMGDVENVIKDDLEVWKKYGLKIVRRFDQHSSLAYGVDWCRLSPTIEGDNLVASCSFYDHMLHLWKG</sequence>
<dbReference type="InterPro" id="IPR001680">
    <property type="entry name" value="WD40_rpt"/>
</dbReference>
<dbReference type="PANTHER" id="PTHR46042">
    <property type="entry name" value="DIPHTHINE METHYLTRANSFERASE"/>
    <property type="match status" value="1"/>
</dbReference>
<dbReference type="InParanoid" id="A0A4Q1BT94"/>
<dbReference type="FunCoup" id="A0A4Q1BT94">
    <property type="interactions" value="843"/>
</dbReference>
<dbReference type="PANTHER" id="PTHR46042:SF1">
    <property type="entry name" value="DIPHTHINE METHYLTRANSFERASE"/>
    <property type="match status" value="1"/>
</dbReference>
<dbReference type="EMBL" id="SDIL01000010">
    <property type="protein sequence ID" value="RXK41226.1"/>
    <property type="molecule type" value="Genomic_DNA"/>
</dbReference>
<keyword evidence="2" id="KW-0853">WD repeat</keyword>
<proteinExistence type="inferred from homology"/>
<dbReference type="Proteomes" id="UP000289152">
    <property type="component" value="Unassembled WGS sequence"/>
</dbReference>
<evidence type="ECO:0000313" key="8">
    <source>
        <dbReference type="EMBL" id="RXK41226.1"/>
    </source>
</evidence>
<dbReference type="InterPro" id="IPR015943">
    <property type="entry name" value="WD40/YVTN_repeat-like_dom_sf"/>
</dbReference>
<evidence type="ECO:0000256" key="1">
    <source>
        <dbReference type="ARBA" id="ARBA00005156"/>
    </source>
</evidence>
<dbReference type="AlphaFoldDB" id="A0A4Q1BT94"/>
<organism evidence="8 9">
    <name type="scientific">Tremella mesenterica</name>
    <name type="common">Jelly fungus</name>
    <dbReference type="NCBI Taxonomy" id="5217"/>
    <lineage>
        <taxon>Eukaryota</taxon>
        <taxon>Fungi</taxon>
        <taxon>Dikarya</taxon>
        <taxon>Basidiomycota</taxon>
        <taxon>Agaricomycotina</taxon>
        <taxon>Tremellomycetes</taxon>
        <taxon>Tremellales</taxon>
        <taxon>Tremellaceae</taxon>
        <taxon>Tremella</taxon>
    </lineage>
</organism>
<gene>
    <name evidence="8" type="ORF">M231_01376</name>
</gene>
<dbReference type="GO" id="GO:0061685">
    <property type="term" value="F:diphthine methylesterase activity"/>
    <property type="evidence" value="ECO:0007669"/>
    <property type="project" value="UniProtKB-EC"/>
</dbReference>
<dbReference type="OrthoDB" id="1930760at2759"/>